<feature type="transmembrane region" description="Helical" evidence="3">
    <location>
        <begin position="90"/>
        <end position="111"/>
    </location>
</feature>
<evidence type="ECO:0000313" key="5">
    <source>
        <dbReference type="Proteomes" id="UP000218767"/>
    </source>
</evidence>
<accession>A0A2A4XHD6</accession>
<feature type="transmembrane region" description="Helical" evidence="3">
    <location>
        <begin position="221"/>
        <end position="244"/>
    </location>
</feature>
<feature type="transmembrane region" description="Helical" evidence="3">
    <location>
        <begin position="326"/>
        <end position="344"/>
    </location>
</feature>
<evidence type="ECO:0000256" key="3">
    <source>
        <dbReference type="SAM" id="Phobius"/>
    </source>
</evidence>
<keyword evidence="3" id="KW-0472">Membrane</keyword>
<feature type="transmembrane region" description="Helical" evidence="3">
    <location>
        <begin position="297"/>
        <end position="319"/>
    </location>
</feature>
<keyword evidence="1" id="KW-0677">Repeat</keyword>
<evidence type="ECO:0000256" key="1">
    <source>
        <dbReference type="ARBA" id="ARBA00022737"/>
    </source>
</evidence>
<dbReference type="PANTHER" id="PTHR44227:SF3">
    <property type="entry name" value="PROTEIN O-MANNOSYL-TRANSFERASE TMTC4"/>
    <property type="match status" value="1"/>
</dbReference>
<evidence type="ECO:0000313" key="4">
    <source>
        <dbReference type="EMBL" id="PCI81896.1"/>
    </source>
</evidence>
<name>A0A2A4XHD6_9GAMM</name>
<protein>
    <submittedName>
        <fullName evidence="4">Uncharacterized protein</fullName>
    </submittedName>
</protein>
<evidence type="ECO:0000256" key="2">
    <source>
        <dbReference type="ARBA" id="ARBA00022803"/>
    </source>
</evidence>
<keyword evidence="3" id="KW-1133">Transmembrane helix</keyword>
<gene>
    <name evidence="4" type="ORF">COB20_01155</name>
</gene>
<feature type="transmembrane region" description="Helical" evidence="3">
    <location>
        <begin position="146"/>
        <end position="164"/>
    </location>
</feature>
<keyword evidence="3" id="KW-0812">Transmembrane</keyword>
<keyword evidence="2" id="KW-0802">TPR repeat</keyword>
<feature type="transmembrane region" description="Helical" evidence="3">
    <location>
        <begin position="176"/>
        <end position="192"/>
    </location>
</feature>
<sequence length="630" mass="71797">MLRFGILLVALMVLVILVYSPGVSGPFLFDDYKNLDPLGDDGGVSNWPAFRKFVFGNPSGPSGRPVSMLSFLIDAQDWPANTASFKYTNIMIHVLSGLMFCWFASELFQILGITAQRSAMLGLLAAALWLLHPLNGSTTLYVVQRMAQLMTFFGLSSLLCYLKGRRLIFSNPKKGLLLLCVCLFPFGLLSVLSKENGALILLLIVVFEFSIFRFEPRNSELIVWFRAGVIAPLVVMGIVLALSFTDSVASYEFRHFSLFERLLSESRILVIYLGKIFLPIDAGVSLFHDDIEISKSFLNPLSTLFSVLFLFGLAGVGWFWRKSQPVLFLGIAWFFVMHILESTYLPLELYFEHRNYMAMIGPIIACVWYLNVLLKNSIRLYQRRSGVLLFAVMLIFMTWQTWQNSSLWGHGGYLLTYWGENQPDSSRAQIVYADFLSTNEFHQESQQRLLRAHELNPREITILLHMWNNACENGLVAPYRLEEIGDMDGLEYYHNDVNHHLKQLVQNLILNSCSFPSFEIVVALFDVVADLPLVDKRRASYHVIYSDLFVHYRQLDPALIQLRYAFDLTPQPQIPIRQAMISASAGRNSDALIFLERARAADKEQSFLLPSFEDEIATMEVDINARLDTR</sequence>
<feature type="transmembrane region" description="Helical" evidence="3">
    <location>
        <begin position="198"/>
        <end position="214"/>
    </location>
</feature>
<dbReference type="PANTHER" id="PTHR44227">
    <property type="match status" value="1"/>
</dbReference>
<organism evidence="4 5">
    <name type="scientific">SAR86 cluster bacterium</name>
    <dbReference type="NCBI Taxonomy" id="2030880"/>
    <lineage>
        <taxon>Bacteria</taxon>
        <taxon>Pseudomonadati</taxon>
        <taxon>Pseudomonadota</taxon>
        <taxon>Gammaproteobacteria</taxon>
        <taxon>SAR86 cluster</taxon>
    </lineage>
</organism>
<dbReference type="EMBL" id="NVUL01000003">
    <property type="protein sequence ID" value="PCI81896.1"/>
    <property type="molecule type" value="Genomic_DNA"/>
</dbReference>
<proteinExistence type="predicted"/>
<feature type="transmembrane region" description="Helical" evidence="3">
    <location>
        <begin position="386"/>
        <end position="402"/>
    </location>
</feature>
<feature type="transmembrane region" description="Helical" evidence="3">
    <location>
        <begin position="356"/>
        <end position="374"/>
    </location>
</feature>
<comment type="caution">
    <text evidence="4">The sequence shown here is derived from an EMBL/GenBank/DDBJ whole genome shotgun (WGS) entry which is preliminary data.</text>
</comment>
<reference evidence="5" key="1">
    <citation type="submission" date="2017-08" db="EMBL/GenBank/DDBJ databases">
        <title>A dynamic microbial community with high functional redundancy inhabits the cold, oxic subseafloor aquifer.</title>
        <authorList>
            <person name="Tully B.J."/>
            <person name="Wheat C.G."/>
            <person name="Glazer B.T."/>
            <person name="Huber J.A."/>
        </authorList>
    </citation>
    <scope>NUCLEOTIDE SEQUENCE [LARGE SCALE GENOMIC DNA]</scope>
</reference>
<feature type="transmembrane region" description="Helical" evidence="3">
    <location>
        <begin position="118"/>
        <end position="134"/>
    </location>
</feature>
<dbReference type="Proteomes" id="UP000218767">
    <property type="component" value="Unassembled WGS sequence"/>
</dbReference>
<dbReference type="AlphaFoldDB" id="A0A2A4XHD6"/>
<dbReference type="InterPro" id="IPR052346">
    <property type="entry name" value="O-mannosyl-transferase_TMTC"/>
</dbReference>